<dbReference type="AlphaFoldDB" id="A0AAV6Q5P2"/>
<sequence>MTAEGEAAALVHMINQRLSVLQEHASDWTSECGNITCAEVERKIKKKRSRFSLCIKSACQNASLESFGLQVHPGGSSAGGPHWRSKSVYRLQVMPGLDKRSPIPARCLDQPVTQPEKLD</sequence>
<name>A0AAV6Q5P2_SOLSE</name>
<protein>
    <submittedName>
        <fullName evidence="1">Uncharacterized protein</fullName>
    </submittedName>
</protein>
<evidence type="ECO:0000313" key="2">
    <source>
        <dbReference type="Proteomes" id="UP000693946"/>
    </source>
</evidence>
<keyword evidence="2" id="KW-1185">Reference proteome</keyword>
<organism evidence="1 2">
    <name type="scientific">Solea senegalensis</name>
    <name type="common">Senegalese sole</name>
    <dbReference type="NCBI Taxonomy" id="28829"/>
    <lineage>
        <taxon>Eukaryota</taxon>
        <taxon>Metazoa</taxon>
        <taxon>Chordata</taxon>
        <taxon>Craniata</taxon>
        <taxon>Vertebrata</taxon>
        <taxon>Euteleostomi</taxon>
        <taxon>Actinopterygii</taxon>
        <taxon>Neopterygii</taxon>
        <taxon>Teleostei</taxon>
        <taxon>Neoteleostei</taxon>
        <taxon>Acanthomorphata</taxon>
        <taxon>Carangaria</taxon>
        <taxon>Pleuronectiformes</taxon>
        <taxon>Pleuronectoidei</taxon>
        <taxon>Soleidae</taxon>
        <taxon>Solea</taxon>
    </lineage>
</organism>
<comment type="caution">
    <text evidence="1">The sequence shown here is derived from an EMBL/GenBank/DDBJ whole genome shotgun (WGS) entry which is preliminary data.</text>
</comment>
<accession>A0AAV6Q5P2</accession>
<reference evidence="1 2" key="1">
    <citation type="journal article" date="2021" name="Sci. Rep.">
        <title>Chromosome anchoring in Senegalese sole (Solea senegalensis) reveals sex-associated markers and genome rearrangements in flatfish.</title>
        <authorList>
            <person name="Guerrero-Cozar I."/>
            <person name="Gomez-Garrido J."/>
            <person name="Berbel C."/>
            <person name="Martinez-Blanch J.F."/>
            <person name="Alioto T."/>
            <person name="Claros M.G."/>
            <person name="Gagnaire P.A."/>
            <person name="Manchado M."/>
        </authorList>
    </citation>
    <scope>NUCLEOTIDE SEQUENCE [LARGE SCALE GENOMIC DNA]</scope>
    <source>
        <strain evidence="1">Sse05_10M</strain>
    </source>
</reference>
<gene>
    <name evidence="1" type="ORF">JOB18_034406</name>
</gene>
<proteinExistence type="predicted"/>
<dbReference type="EMBL" id="JAGKHQ010000019">
    <property type="protein sequence ID" value="KAG7482930.1"/>
    <property type="molecule type" value="Genomic_DNA"/>
</dbReference>
<evidence type="ECO:0000313" key="1">
    <source>
        <dbReference type="EMBL" id="KAG7482930.1"/>
    </source>
</evidence>
<dbReference type="Proteomes" id="UP000693946">
    <property type="component" value="Linkage Group LG7"/>
</dbReference>